<dbReference type="KEGG" id="ocy:OSSY52_17450"/>
<dbReference type="EMBL" id="AP018712">
    <property type="protein sequence ID" value="BBE31604.1"/>
    <property type="molecule type" value="Genomic_DNA"/>
</dbReference>
<dbReference type="Pfam" id="PF01865">
    <property type="entry name" value="PhoU_div"/>
    <property type="match status" value="1"/>
</dbReference>
<dbReference type="FunCoup" id="A0A7G1G8N5">
    <property type="interactions" value="103"/>
</dbReference>
<dbReference type="InParanoid" id="A0A7G1G8N5"/>
<sequence length="222" mass="26642">MDIWRKMFQKFNPINELIEHAKLVEKASDYLPELFKKYFNNEDISSLVKIIDNLEDDADDIKKNIRQNLKKGYMYRFERVEILEFVSLQDKIIDDIEDIAKMMELNYVEIDDKIKKDIFEIVDEVENMLDLFKRSVKYLLNILESDFSKRTVSVEKTDIQELKWYEKDIDNKIYPFGKWLYAQKNTMNAVDIFFLRNLILKLSQIADVSQNVSDRIQILINE</sequence>
<name>A0A7G1G8N5_9BACT</name>
<dbReference type="PANTHER" id="PTHR36536:SF3">
    <property type="entry name" value="UPF0111 PROTEIN HI_1603"/>
    <property type="match status" value="1"/>
</dbReference>
<evidence type="ECO:0000313" key="4">
    <source>
        <dbReference type="Proteomes" id="UP000516361"/>
    </source>
</evidence>
<evidence type="ECO:0008006" key="5">
    <source>
        <dbReference type="Google" id="ProtNLM"/>
    </source>
</evidence>
<dbReference type="Proteomes" id="UP000516361">
    <property type="component" value="Chromosome"/>
</dbReference>
<accession>A0A7G1G8N5</accession>
<gene>
    <name evidence="3" type="ORF">OSSY52_17450</name>
</gene>
<dbReference type="NCBIfam" id="TIGR00153">
    <property type="entry name" value="TIGR00153 family protein"/>
    <property type="match status" value="1"/>
</dbReference>
<keyword evidence="4" id="KW-1185">Reference proteome</keyword>
<organism evidence="3 4">
    <name type="scientific">Tepiditoga spiralis</name>
    <dbReference type="NCBI Taxonomy" id="2108365"/>
    <lineage>
        <taxon>Bacteria</taxon>
        <taxon>Thermotogati</taxon>
        <taxon>Thermotogota</taxon>
        <taxon>Thermotogae</taxon>
        <taxon>Petrotogales</taxon>
        <taxon>Petrotogaceae</taxon>
        <taxon>Tepiditoga</taxon>
    </lineage>
</organism>
<evidence type="ECO:0000256" key="1">
    <source>
        <dbReference type="ARBA" id="ARBA00008591"/>
    </source>
</evidence>
<dbReference type="PANTHER" id="PTHR36536">
    <property type="entry name" value="UPF0111 PROTEIN HI_1603"/>
    <property type="match status" value="1"/>
</dbReference>
<reference evidence="3 4" key="1">
    <citation type="submission" date="2018-06" db="EMBL/GenBank/DDBJ databases">
        <title>Genome sequencing of Oceanotoga sp. sy52.</title>
        <authorList>
            <person name="Mori K."/>
        </authorList>
    </citation>
    <scope>NUCLEOTIDE SEQUENCE [LARGE SCALE GENOMIC DNA]</scope>
    <source>
        <strain evidence="4">sy52</strain>
    </source>
</reference>
<dbReference type="InterPro" id="IPR038078">
    <property type="entry name" value="PhoU-like_sf"/>
</dbReference>
<protein>
    <recommendedName>
        <fullName evidence="5">TIGR00153 family protein</fullName>
    </recommendedName>
</protein>
<dbReference type="InterPro" id="IPR018445">
    <property type="entry name" value="Put_Phosphate_transp_reg"/>
</dbReference>
<evidence type="ECO:0000313" key="3">
    <source>
        <dbReference type="EMBL" id="BBE31604.1"/>
    </source>
</evidence>
<comment type="similarity">
    <text evidence="1">Belongs to the UPF0111 family.</text>
</comment>
<feature type="coiled-coil region" evidence="2">
    <location>
        <begin position="44"/>
        <end position="71"/>
    </location>
</feature>
<dbReference type="RefSeq" id="WP_190614243.1">
    <property type="nucleotide sequence ID" value="NZ_AP018712.1"/>
</dbReference>
<evidence type="ECO:0000256" key="2">
    <source>
        <dbReference type="SAM" id="Coils"/>
    </source>
</evidence>
<dbReference type="InterPro" id="IPR002727">
    <property type="entry name" value="DUF47"/>
</dbReference>
<keyword evidence="2" id="KW-0175">Coiled coil</keyword>
<proteinExistence type="inferred from homology"/>
<dbReference type="Gene3D" id="1.20.58.220">
    <property type="entry name" value="Phosphate transport system protein phou homolog 2, domain 2"/>
    <property type="match status" value="1"/>
</dbReference>
<dbReference type="AlphaFoldDB" id="A0A7G1G8N5"/>